<dbReference type="InterPro" id="IPR011063">
    <property type="entry name" value="TilS/TtcA_N"/>
</dbReference>
<dbReference type="SUPFAM" id="SSF52402">
    <property type="entry name" value="Adenine nucleotide alpha hydrolases-like"/>
    <property type="match status" value="1"/>
</dbReference>
<gene>
    <name evidence="8 10" type="primary">tilS</name>
    <name evidence="10" type="ORF">ACHKAR_01535</name>
</gene>
<dbReference type="NCBIfam" id="TIGR02432">
    <property type="entry name" value="lysidine_TilS_N"/>
    <property type="match status" value="1"/>
</dbReference>
<dbReference type="InterPro" id="IPR012796">
    <property type="entry name" value="Lysidine-tRNA-synth_C"/>
</dbReference>
<feature type="domain" description="Lysidine-tRNA(Ile) synthetase C-terminal" evidence="9">
    <location>
        <begin position="362"/>
        <end position="434"/>
    </location>
</feature>
<evidence type="ECO:0000256" key="1">
    <source>
        <dbReference type="ARBA" id="ARBA00004496"/>
    </source>
</evidence>
<dbReference type="InterPro" id="IPR012094">
    <property type="entry name" value="tRNA_Ile_lys_synt"/>
</dbReference>
<comment type="subcellular location">
    <subcellularLocation>
        <location evidence="1 8">Cytoplasm</location>
    </subcellularLocation>
</comment>
<evidence type="ECO:0000256" key="4">
    <source>
        <dbReference type="ARBA" id="ARBA00022694"/>
    </source>
</evidence>
<comment type="domain">
    <text evidence="8">The N-terminal region contains the highly conserved SGGXDS motif, predicted to be a P-loop motif involved in ATP binding.</text>
</comment>
<evidence type="ECO:0000256" key="8">
    <source>
        <dbReference type="HAMAP-Rule" id="MF_01161"/>
    </source>
</evidence>
<protein>
    <recommendedName>
        <fullName evidence="8">tRNA(Ile)-lysidine synthase</fullName>
        <ecNumber evidence="8">6.3.4.19</ecNumber>
    </recommendedName>
    <alternativeName>
        <fullName evidence="8">tRNA(Ile)-2-lysyl-cytidine synthase</fullName>
    </alternativeName>
    <alternativeName>
        <fullName evidence="8">tRNA(Ile)-lysidine synthetase</fullName>
    </alternativeName>
</protein>
<reference evidence="10 11" key="1">
    <citation type="journal article" date="2013" name="Int. J. Syst. Evol. Microbiol.">
        <title>Marinoscillum luteum sp. nov., isolated from marine sediment.</title>
        <authorList>
            <person name="Cha I.T."/>
            <person name="Park S.J."/>
            <person name="Kim S.J."/>
            <person name="Kim J.G."/>
            <person name="Jung M.Y."/>
            <person name="Shin K.S."/>
            <person name="Kwon K.K."/>
            <person name="Yang S.H."/>
            <person name="Seo Y.S."/>
            <person name="Rhee S.K."/>
        </authorList>
    </citation>
    <scope>NUCLEOTIDE SEQUENCE [LARGE SCALE GENOMIC DNA]</scope>
    <source>
        <strain evidence="10 11">KCTC 23939</strain>
    </source>
</reference>
<accession>A0ABW7N394</accession>
<sequence length="440" mass="49424">MYQSFLTLIKENALIAQGDKVLIAVSGGVDSMVLAHLMLKSGFSLGVAHVNYRLRGDDSEEDEALVRDWCHAHEVPFFLHRVDPAIYDARESIQMVARKERYKFFDQLRNKQGFTKVATAHNANDNLETVLLNLTKGTGIHGLTGIAMKGPGLIRPLLFATKEEIYAFARSEAISWREDVSNQKNDYQRNLIRNEVVPLLKKINPALESTLQDTLLRLQGTAQLLEQAVGVKKAVEIEGRWLLNVEWYQGHPDQLVILTELIKPYGFGFADARDLSGAILSGQPGKLFYSGGYEMNLDRGQLYITRRVDTSVEGEMMVPKDEGTVSVGAFNIHLTYFSGNGLPSHDPTTTAFFDPDELTFPLKLRPWKQGDAFYPLGMAGKKKVSDFMIDSKIPVTLKKEVLVLESDGQIAWIVGHRMDNRFKITSKTARMLKLEVLRHA</sequence>
<dbReference type="Gene3D" id="3.40.50.620">
    <property type="entry name" value="HUPs"/>
    <property type="match status" value="1"/>
</dbReference>
<dbReference type="EMBL" id="JBIPKE010000009">
    <property type="protein sequence ID" value="MFH6982096.1"/>
    <property type="molecule type" value="Genomic_DNA"/>
</dbReference>
<dbReference type="SMART" id="SM00977">
    <property type="entry name" value="TilS_C"/>
    <property type="match status" value="1"/>
</dbReference>
<evidence type="ECO:0000256" key="2">
    <source>
        <dbReference type="ARBA" id="ARBA00022490"/>
    </source>
</evidence>
<dbReference type="CDD" id="cd01992">
    <property type="entry name" value="TilS_N"/>
    <property type="match status" value="1"/>
</dbReference>
<comment type="catalytic activity">
    <reaction evidence="7 8">
        <text>cytidine(34) in tRNA(Ile2) + L-lysine + ATP = lysidine(34) in tRNA(Ile2) + AMP + diphosphate + H(+)</text>
        <dbReference type="Rhea" id="RHEA:43744"/>
        <dbReference type="Rhea" id="RHEA-COMP:10625"/>
        <dbReference type="Rhea" id="RHEA-COMP:10670"/>
        <dbReference type="ChEBI" id="CHEBI:15378"/>
        <dbReference type="ChEBI" id="CHEBI:30616"/>
        <dbReference type="ChEBI" id="CHEBI:32551"/>
        <dbReference type="ChEBI" id="CHEBI:33019"/>
        <dbReference type="ChEBI" id="CHEBI:82748"/>
        <dbReference type="ChEBI" id="CHEBI:83665"/>
        <dbReference type="ChEBI" id="CHEBI:456215"/>
        <dbReference type="EC" id="6.3.4.19"/>
    </reaction>
</comment>
<evidence type="ECO:0000256" key="6">
    <source>
        <dbReference type="ARBA" id="ARBA00022840"/>
    </source>
</evidence>
<comment type="similarity">
    <text evidence="8">Belongs to the tRNA(Ile)-lysidine synthase family.</text>
</comment>
<evidence type="ECO:0000256" key="7">
    <source>
        <dbReference type="ARBA" id="ARBA00048539"/>
    </source>
</evidence>
<dbReference type="InterPro" id="IPR014729">
    <property type="entry name" value="Rossmann-like_a/b/a_fold"/>
</dbReference>
<dbReference type="HAMAP" id="MF_01161">
    <property type="entry name" value="tRNA_Ile_lys_synt"/>
    <property type="match status" value="1"/>
</dbReference>
<comment type="function">
    <text evidence="8">Ligates lysine onto the cytidine present at position 34 of the AUA codon-specific tRNA(Ile) that contains the anticodon CAU, in an ATP-dependent manner. Cytidine is converted to lysidine, thus changing the amino acid specificity of the tRNA from methionine to isoleucine.</text>
</comment>
<dbReference type="RefSeq" id="WP_395415881.1">
    <property type="nucleotide sequence ID" value="NZ_JBIPKE010000009.1"/>
</dbReference>
<dbReference type="Pfam" id="PF11734">
    <property type="entry name" value="TilS_C"/>
    <property type="match status" value="1"/>
</dbReference>
<keyword evidence="5 8" id="KW-0547">Nucleotide-binding</keyword>
<dbReference type="EC" id="6.3.4.19" evidence="8"/>
<dbReference type="Proteomes" id="UP001610063">
    <property type="component" value="Unassembled WGS sequence"/>
</dbReference>
<dbReference type="PANTHER" id="PTHR43033:SF1">
    <property type="entry name" value="TRNA(ILE)-LYSIDINE SYNTHASE-RELATED"/>
    <property type="match status" value="1"/>
</dbReference>
<evidence type="ECO:0000313" key="10">
    <source>
        <dbReference type="EMBL" id="MFH6982096.1"/>
    </source>
</evidence>
<dbReference type="InterPro" id="IPR012795">
    <property type="entry name" value="tRNA_Ile_lys_synt_N"/>
</dbReference>
<keyword evidence="3 8" id="KW-0436">Ligase</keyword>
<keyword evidence="11" id="KW-1185">Reference proteome</keyword>
<evidence type="ECO:0000259" key="9">
    <source>
        <dbReference type="SMART" id="SM00977"/>
    </source>
</evidence>
<proteinExistence type="inferred from homology"/>
<feature type="binding site" evidence="8">
    <location>
        <begin position="26"/>
        <end position="31"/>
    </location>
    <ligand>
        <name>ATP</name>
        <dbReference type="ChEBI" id="CHEBI:30616"/>
    </ligand>
</feature>
<dbReference type="GO" id="GO:0032267">
    <property type="term" value="F:tRNA(Ile)-lysidine synthase activity"/>
    <property type="evidence" value="ECO:0007669"/>
    <property type="project" value="UniProtKB-EC"/>
</dbReference>
<comment type="caution">
    <text evidence="10">The sequence shown here is derived from an EMBL/GenBank/DDBJ whole genome shotgun (WGS) entry which is preliminary data.</text>
</comment>
<dbReference type="NCBIfam" id="TIGR02433">
    <property type="entry name" value="lysidine_TilS_C"/>
    <property type="match status" value="1"/>
</dbReference>
<keyword evidence="4 8" id="KW-0819">tRNA processing</keyword>
<evidence type="ECO:0000256" key="5">
    <source>
        <dbReference type="ARBA" id="ARBA00022741"/>
    </source>
</evidence>
<dbReference type="PANTHER" id="PTHR43033">
    <property type="entry name" value="TRNA(ILE)-LYSIDINE SYNTHASE-RELATED"/>
    <property type="match status" value="1"/>
</dbReference>
<keyword evidence="2 8" id="KW-0963">Cytoplasm</keyword>
<organism evidence="10 11">
    <name type="scientific">Marinoscillum luteum</name>
    <dbReference type="NCBI Taxonomy" id="861051"/>
    <lineage>
        <taxon>Bacteria</taxon>
        <taxon>Pseudomonadati</taxon>
        <taxon>Bacteroidota</taxon>
        <taxon>Cytophagia</taxon>
        <taxon>Cytophagales</taxon>
        <taxon>Reichenbachiellaceae</taxon>
        <taxon>Marinoscillum</taxon>
    </lineage>
</organism>
<name>A0ABW7N394_9BACT</name>
<evidence type="ECO:0000313" key="11">
    <source>
        <dbReference type="Proteomes" id="UP001610063"/>
    </source>
</evidence>
<keyword evidence="6 8" id="KW-0067">ATP-binding</keyword>
<dbReference type="Pfam" id="PF01171">
    <property type="entry name" value="ATP_bind_3"/>
    <property type="match status" value="1"/>
</dbReference>
<evidence type="ECO:0000256" key="3">
    <source>
        <dbReference type="ARBA" id="ARBA00022598"/>
    </source>
</evidence>
<dbReference type="SUPFAM" id="SSF56037">
    <property type="entry name" value="PheT/TilS domain"/>
    <property type="match status" value="1"/>
</dbReference>